<organism evidence="3 4">
    <name type="scientific">Halobacillus seohaensis</name>
    <dbReference type="NCBI Taxonomy" id="447421"/>
    <lineage>
        <taxon>Bacteria</taxon>
        <taxon>Bacillati</taxon>
        <taxon>Bacillota</taxon>
        <taxon>Bacilli</taxon>
        <taxon>Bacillales</taxon>
        <taxon>Bacillaceae</taxon>
        <taxon>Halobacillus</taxon>
    </lineage>
</organism>
<dbReference type="Pfam" id="PF13335">
    <property type="entry name" value="Mg_chelatase_C"/>
    <property type="match status" value="1"/>
</dbReference>
<dbReference type="SUPFAM" id="SSF54211">
    <property type="entry name" value="Ribosomal protein S5 domain 2-like"/>
    <property type="match status" value="1"/>
</dbReference>
<proteinExistence type="inferred from homology"/>
<dbReference type="NCBIfam" id="TIGR00368">
    <property type="entry name" value="YifB family Mg chelatase-like AAA ATPase"/>
    <property type="match status" value="1"/>
</dbReference>
<dbReference type="EMBL" id="JBHSZV010000039">
    <property type="protein sequence ID" value="MFC7063138.1"/>
    <property type="molecule type" value="Genomic_DNA"/>
</dbReference>
<dbReference type="Proteomes" id="UP001596410">
    <property type="component" value="Unassembled WGS sequence"/>
</dbReference>
<accession>A0ABW2ELE6</accession>
<dbReference type="InterPro" id="IPR020568">
    <property type="entry name" value="Ribosomal_Su5_D2-typ_SF"/>
</dbReference>
<dbReference type="InterPro" id="IPR025158">
    <property type="entry name" value="Mg_chelat-rel_C"/>
</dbReference>
<protein>
    <submittedName>
        <fullName evidence="3">YifB family Mg chelatase-like AAA ATPase</fullName>
    </submittedName>
</protein>
<dbReference type="InterPro" id="IPR003593">
    <property type="entry name" value="AAA+_ATPase"/>
</dbReference>
<evidence type="ECO:0000313" key="3">
    <source>
        <dbReference type="EMBL" id="MFC7063138.1"/>
    </source>
</evidence>
<evidence type="ECO:0000259" key="2">
    <source>
        <dbReference type="SMART" id="SM00382"/>
    </source>
</evidence>
<name>A0ABW2ELE6_9BACI</name>
<dbReference type="InterPro" id="IPR027417">
    <property type="entry name" value="P-loop_NTPase"/>
</dbReference>
<dbReference type="RefSeq" id="WP_204711705.1">
    <property type="nucleotide sequence ID" value="NZ_JBHSZV010000039.1"/>
</dbReference>
<comment type="similarity">
    <text evidence="1">Belongs to the Mg-chelatase subunits D/I family. ComM subfamily.</text>
</comment>
<dbReference type="SUPFAM" id="SSF52540">
    <property type="entry name" value="P-loop containing nucleoside triphosphate hydrolases"/>
    <property type="match status" value="1"/>
</dbReference>
<dbReference type="Pfam" id="PF01078">
    <property type="entry name" value="Mg_chelatase"/>
    <property type="match status" value="1"/>
</dbReference>
<feature type="domain" description="AAA+ ATPase" evidence="2">
    <location>
        <begin position="214"/>
        <end position="394"/>
    </location>
</feature>
<comment type="caution">
    <text evidence="3">The sequence shown here is derived from an EMBL/GenBank/DDBJ whole genome shotgun (WGS) entry which is preliminary data.</text>
</comment>
<dbReference type="Pfam" id="PF13541">
    <property type="entry name" value="ChlI"/>
    <property type="match status" value="1"/>
</dbReference>
<dbReference type="Gene3D" id="3.30.230.10">
    <property type="match status" value="1"/>
</dbReference>
<sequence>MATIVKSIGLKGLEGYEVRVEVQSLEGVEQISVIGLPDTSMKESKDRIRGALNSVYADISGRHLIVLFSPTEQKKSGPMSDLAMAIAVLKETAQLATDIPQKTAFIGTLSLDGSIHETEGMLAAVMQAKQLGYKHIYVPSEMKGIEALHDKGALIPVQHLQEVIDHLNGQAILSFPPSTPMVKENVSSSPGYTNFSEIIGHEFPKRALMVAAAGGHHVLLSGPPGCGKSLLASAFPSIIPNMTEETMVDSFSLYQLAHESKALTSHAPYRHPHHSASSVSLVGGGTVPKPGEVSLAHGGVLFLDEMSEFPKKTLDMLRQPLEAGKVTISRVSGTVTYPARFIMIGATNPCPCGHNGSRTNYCICTPKQVHSYKQRLSGPILDRMDIHLQLNPITLTISTTQKPMSSDKMKEIVTQAREKQYKRYNQPITNATTSLDVLETTSPLNASLQELLQTQSQIHHWSNRVQVNILRTARTVADLDQEEDITEKALLEAMSYRSLNTSTSSELIR</sequence>
<dbReference type="InterPro" id="IPR000523">
    <property type="entry name" value="Mg_chelatse_chII-like_cat_dom"/>
</dbReference>
<dbReference type="InterPro" id="IPR004482">
    <property type="entry name" value="Mg_chelat-rel"/>
</dbReference>
<dbReference type="Gene3D" id="3.40.50.300">
    <property type="entry name" value="P-loop containing nucleotide triphosphate hydrolases"/>
    <property type="match status" value="1"/>
</dbReference>
<dbReference type="InterPro" id="IPR045006">
    <property type="entry name" value="CHLI-like"/>
</dbReference>
<evidence type="ECO:0000256" key="1">
    <source>
        <dbReference type="ARBA" id="ARBA00006354"/>
    </source>
</evidence>
<dbReference type="PANTHER" id="PTHR32039">
    <property type="entry name" value="MAGNESIUM-CHELATASE SUBUNIT CHLI"/>
    <property type="match status" value="1"/>
</dbReference>
<dbReference type="SMART" id="SM00382">
    <property type="entry name" value="AAA"/>
    <property type="match status" value="1"/>
</dbReference>
<evidence type="ECO:0000313" key="4">
    <source>
        <dbReference type="Proteomes" id="UP001596410"/>
    </source>
</evidence>
<reference evidence="4" key="1">
    <citation type="journal article" date="2019" name="Int. J. Syst. Evol. Microbiol.">
        <title>The Global Catalogue of Microorganisms (GCM) 10K type strain sequencing project: providing services to taxonomists for standard genome sequencing and annotation.</title>
        <authorList>
            <consortium name="The Broad Institute Genomics Platform"/>
            <consortium name="The Broad Institute Genome Sequencing Center for Infectious Disease"/>
            <person name="Wu L."/>
            <person name="Ma J."/>
        </authorList>
    </citation>
    <scope>NUCLEOTIDE SEQUENCE [LARGE SCALE GENOMIC DNA]</scope>
    <source>
        <strain evidence="4">CGMCC 4.1621</strain>
    </source>
</reference>
<dbReference type="PANTHER" id="PTHR32039:SF7">
    <property type="entry name" value="COMPETENCE PROTEIN COMM"/>
    <property type="match status" value="1"/>
</dbReference>
<gene>
    <name evidence="3" type="ORF">ACFQIC_15040</name>
</gene>
<dbReference type="InterPro" id="IPR014721">
    <property type="entry name" value="Ribsml_uS5_D2-typ_fold_subgr"/>
</dbReference>
<keyword evidence="4" id="KW-1185">Reference proteome</keyword>